<evidence type="ECO:0000313" key="2">
    <source>
        <dbReference type="EMBL" id="KAJ8772327.1"/>
    </source>
</evidence>
<organism evidence="2 3">
    <name type="scientific">Erythroxylum novogranatense</name>
    <dbReference type="NCBI Taxonomy" id="1862640"/>
    <lineage>
        <taxon>Eukaryota</taxon>
        <taxon>Viridiplantae</taxon>
        <taxon>Streptophyta</taxon>
        <taxon>Embryophyta</taxon>
        <taxon>Tracheophyta</taxon>
        <taxon>Spermatophyta</taxon>
        <taxon>Magnoliopsida</taxon>
        <taxon>eudicotyledons</taxon>
        <taxon>Gunneridae</taxon>
        <taxon>Pentapetalae</taxon>
        <taxon>rosids</taxon>
        <taxon>fabids</taxon>
        <taxon>Malpighiales</taxon>
        <taxon>Erythroxylaceae</taxon>
        <taxon>Erythroxylum</taxon>
    </lineage>
</organism>
<dbReference type="Proteomes" id="UP001159364">
    <property type="component" value="Linkage Group LG02"/>
</dbReference>
<sequence length="202" mass="22684">MDNSKRSEATRGDNIRSTTDDPNAKKVRLRDRDEEIQPHMRTPKSYSAVVTTDQPPIDYDELPWPKSAAHTPQEAYGPWVQAPKRSRKQNTQVPAPAPHTVTERTHMKNQGSRFNLLATEEIPSDQTPRSTVSHSKQPTADHMGSTKGDIQRSTKKLKSPIKRNPLPCVFMSCNKNTSENSSQRTHRYSKSNSATVTPALGR</sequence>
<comment type="caution">
    <text evidence="2">The sequence shown here is derived from an EMBL/GenBank/DDBJ whole genome shotgun (WGS) entry which is preliminary data.</text>
</comment>
<evidence type="ECO:0000256" key="1">
    <source>
        <dbReference type="SAM" id="MobiDB-lite"/>
    </source>
</evidence>
<accession>A0AAV8TZ58</accession>
<gene>
    <name evidence="2" type="ORF">K2173_027504</name>
</gene>
<name>A0AAV8TZ58_9ROSI</name>
<feature type="compositionally biased region" description="Polar residues" evidence="1">
    <location>
        <begin position="44"/>
        <end position="54"/>
    </location>
</feature>
<feature type="compositionally biased region" description="Polar residues" evidence="1">
    <location>
        <begin position="173"/>
        <end position="183"/>
    </location>
</feature>
<evidence type="ECO:0000313" key="3">
    <source>
        <dbReference type="Proteomes" id="UP001159364"/>
    </source>
</evidence>
<feature type="compositionally biased region" description="Basic and acidic residues" evidence="1">
    <location>
        <begin position="1"/>
        <end position="38"/>
    </location>
</feature>
<feature type="compositionally biased region" description="Polar residues" evidence="1">
    <location>
        <begin position="124"/>
        <end position="138"/>
    </location>
</feature>
<dbReference type="EMBL" id="JAIWQS010000002">
    <property type="protein sequence ID" value="KAJ8772327.1"/>
    <property type="molecule type" value="Genomic_DNA"/>
</dbReference>
<keyword evidence="3" id="KW-1185">Reference proteome</keyword>
<feature type="region of interest" description="Disordered" evidence="1">
    <location>
        <begin position="1"/>
        <end position="202"/>
    </location>
</feature>
<reference evidence="2 3" key="1">
    <citation type="submission" date="2021-09" db="EMBL/GenBank/DDBJ databases">
        <title>Genomic insights and catalytic innovation underlie evolution of tropane alkaloids biosynthesis.</title>
        <authorList>
            <person name="Wang Y.-J."/>
            <person name="Tian T."/>
            <person name="Huang J.-P."/>
            <person name="Huang S.-X."/>
        </authorList>
    </citation>
    <scope>NUCLEOTIDE SEQUENCE [LARGE SCALE GENOMIC DNA]</scope>
    <source>
        <strain evidence="2">KIB-2018</strain>
        <tissue evidence="2">Leaf</tissue>
    </source>
</reference>
<protein>
    <submittedName>
        <fullName evidence="2">Uncharacterized protein</fullName>
    </submittedName>
</protein>
<dbReference type="AlphaFoldDB" id="A0AAV8TZ58"/>
<proteinExistence type="predicted"/>